<comment type="caution">
    <text evidence="1">The sequence shown here is derived from an EMBL/GenBank/DDBJ whole genome shotgun (WGS) entry which is preliminary data.</text>
</comment>
<dbReference type="Proteomes" id="UP000788993">
    <property type="component" value="Unassembled WGS sequence"/>
</dbReference>
<reference evidence="1" key="1">
    <citation type="journal article" date="2021" name="Open Biol.">
        <title>Shared evolutionary footprints suggest mitochondrial oxidative damage underlies multiple complex I losses in fungi.</title>
        <authorList>
            <person name="Schikora-Tamarit M.A."/>
            <person name="Marcet-Houben M."/>
            <person name="Nosek J."/>
            <person name="Gabaldon T."/>
        </authorList>
    </citation>
    <scope>NUCLEOTIDE SEQUENCE</scope>
    <source>
        <strain evidence="1">NCAIM Y.01608</strain>
    </source>
</reference>
<sequence length="96" mass="10322">MTAASVGSVVKCSANCFKSLWSAIEESELPITCVWYVLEFGLVTIWNCSSVDTGVIGSRTGSLLTGCGRFLCLASSFDCLLILDDERSPETEADDE</sequence>
<protein>
    <submittedName>
        <fullName evidence="1">Uncharacterized protein</fullName>
    </submittedName>
</protein>
<evidence type="ECO:0000313" key="1">
    <source>
        <dbReference type="EMBL" id="KAH3678717.1"/>
    </source>
</evidence>
<accession>A0A9P8PW61</accession>
<dbReference type="EMBL" id="JAEUBD010000014">
    <property type="protein sequence ID" value="KAH3678717.1"/>
    <property type="molecule type" value="Genomic_DNA"/>
</dbReference>
<reference evidence="1" key="2">
    <citation type="submission" date="2021-01" db="EMBL/GenBank/DDBJ databases">
        <authorList>
            <person name="Schikora-Tamarit M.A."/>
        </authorList>
    </citation>
    <scope>NUCLEOTIDE SEQUENCE</scope>
    <source>
        <strain evidence="1">NCAIM Y.01608</strain>
    </source>
</reference>
<organism evidence="1 2">
    <name type="scientific">Ogataea polymorpha</name>
    <dbReference type="NCBI Taxonomy" id="460523"/>
    <lineage>
        <taxon>Eukaryota</taxon>
        <taxon>Fungi</taxon>
        <taxon>Dikarya</taxon>
        <taxon>Ascomycota</taxon>
        <taxon>Saccharomycotina</taxon>
        <taxon>Pichiomycetes</taxon>
        <taxon>Pichiales</taxon>
        <taxon>Pichiaceae</taxon>
        <taxon>Ogataea</taxon>
    </lineage>
</organism>
<name>A0A9P8PW61_9ASCO</name>
<keyword evidence="2" id="KW-1185">Reference proteome</keyword>
<proteinExistence type="predicted"/>
<evidence type="ECO:0000313" key="2">
    <source>
        <dbReference type="Proteomes" id="UP000788993"/>
    </source>
</evidence>
<gene>
    <name evidence="1" type="ORF">OGATHE_000267</name>
</gene>
<dbReference type="AlphaFoldDB" id="A0A9P8PW61"/>